<dbReference type="STRING" id="1121307.CLCY_1c00640"/>
<protein>
    <recommendedName>
        <fullName evidence="6">TVP38/TMEM64 family membrane protein</fullName>
    </recommendedName>
</protein>
<evidence type="ECO:0000256" key="1">
    <source>
        <dbReference type="ARBA" id="ARBA00004651"/>
    </source>
</evidence>
<dbReference type="PANTHER" id="PTHR12677:SF49">
    <property type="entry name" value="TVP38_TMEM64 FAMILY MEMBRANE PROTEIN"/>
    <property type="match status" value="1"/>
</dbReference>
<feature type="transmembrane region" description="Helical" evidence="6">
    <location>
        <begin position="166"/>
        <end position="185"/>
    </location>
</feature>
<gene>
    <name evidence="8" type="ORF">CLCY_1c00640</name>
</gene>
<keyword evidence="2 6" id="KW-1003">Cell membrane</keyword>
<name>A0A0J8D3T4_CLOCY</name>
<dbReference type="PANTHER" id="PTHR12677">
    <property type="entry name" value="GOLGI APPARATUS MEMBRANE PROTEIN TVP38-RELATED"/>
    <property type="match status" value="1"/>
</dbReference>
<feature type="transmembrane region" description="Helical" evidence="6">
    <location>
        <begin position="191"/>
        <end position="213"/>
    </location>
</feature>
<dbReference type="OrthoDB" id="9812980at2"/>
<evidence type="ECO:0000256" key="3">
    <source>
        <dbReference type="ARBA" id="ARBA00022692"/>
    </source>
</evidence>
<keyword evidence="9" id="KW-1185">Reference proteome</keyword>
<dbReference type="EMBL" id="LFVU01000028">
    <property type="protein sequence ID" value="KMT20830.1"/>
    <property type="molecule type" value="Genomic_DNA"/>
</dbReference>
<keyword evidence="3 6" id="KW-0812">Transmembrane</keyword>
<feature type="domain" description="VTT" evidence="7">
    <location>
        <begin position="70"/>
        <end position="185"/>
    </location>
</feature>
<evidence type="ECO:0000256" key="5">
    <source>
        <dbReference type="ARBA" id="ARBA00023136"/>
    </source>
</evidence>
<organism evidence="8 9">
    <name type="scientific">Clostridium cylindrosporum DSM 605</name>
    <dbReference type="NCBI Taxonomy" id="1121307"/>
    <lineage>
        <taxon>Bacteria</taxon>
        <taxon>Bacillati</taxon>
        <taxon>Bacillota</taxon>
        <taxon>Clostridia</taxon>
        <taxon>Eubacteriales</taxon>
        <taxon>Clostridiaceae</taxon>
        <taxon>Clostridium</taxon>
    </lineage>
</organism>
<accession>A0A0J8D3T4</accession>
<feature type="transmembrane region" description="Helical" evidence="6">
    <location>
        <begin position="135"/>
        <end position="154"/>
    </location>
</feature>
<comment type="similarity">
    <text evidence="6">Belongs to the TVP38/TMEM64 family.</text>
</comment>
<proteinExistence type="inferred from homology"/>
<dbReference type="InterPro" id="IPR015414">
    <property type="entry name" value="TMEM64"/>
</dbReference>
<evidence type="ECO:0000313" key="9">
    <source>
        <dbReference type="Proteomes" id="UP000036756"/>
    </source>
</evidence>
<comment type="subcellular location">
    <subcellularLocation>
        <location evidence="1 6">Cell membrane</location>
        <topology evidence="1 6">Multi-pass membrane protein</topology>
    </subcellularLocation>
</comment>
<dbReference type="Pfam" id="PF09335">
    <property type="entry name" value="VTT_dom"/>
    <property type="match status" value="1"/>
</dbReference>
<dbReference type="InterPro" id="IPR032816">
    <property type="entry name" value="VTT_dom"/>
</dbReference>
<evidence type="ECO:0000259" key="7">
    <source>
        <dbReference type="Pfam" id="PF09335"/>
    </source>
</evidence>
<dbReference type="AlphaFoldDB" id="A0A0J8D3T4"/>
<dbReference type="Proteomes" id="UP000036756">
    <property type="component" value="Unassembled WGS sequence"/>
</dbReference>
<dbReference type="PATRIC" id="fig|1121307.3.peg.425"/>
<evidence type="ECO:0000256" key="4">
    <source>
        <dbReference type="ARBA" id="ARBA00022989"/>
    </source>
</evidence>
<feature type="transmembrane region" description="Helical" evidence="6">
    <location>
        <begin position="90"/>
        <end position="110"/>
    </location>
</feature>
<evidence type="ECO:0000256" key="6">
    <source>
        <dbReference type="RuleBase" id="RU366058"/>
    </source>
</evidence>
<evidence type="ECO:0000313" key="8">
    <source>
        <dbReference type="EMBL" id="KMT20830.1"/>
    </source>
</evidence>
<feature type="transmembrane region" description="Helical" evidence="6">
    <location>
        <begin position="55"/>
        <end position="78"/>
    </location>
</feature>
<evidence type="ECO:0000256" key="2">
    <source>
        <dbReference type="ARBA" id="ARBA00022475"/>
    </source>
</evidence>
<dbReference type="RefSeq" id="WP_048571233.1">
    <property type="nucleotide sequence ID" value="NZ_LFVU01000028.1"/>
</dbReference>
<dbReference type="GO" id="GO:0005886">
    <property type="term" value="C:plasma membrane"/>
    <property type="evidence" value="ECO:0007669"/>
    <property type="project" value="UniProtKB-SubCell"/>
</dbReference>
<keyword evidence="4 6" id="KW-1133">Transmembrane helix</keyword>
<comment type="caution">
    <text evidence="8">The sequence shown here is derived from an EMBL/GenBank/DDBJ whole genome shotgun (WGS) entry which is preliminary data.</text>
</comment>
<sequence>MKSKFKVKILWLAFFIILAFVLLTYFEKVIGVNVIHLNVNEVEVILQENKKTSILMYMILNLIRPIFIIIPAWIFAVVSGVIYGPLMGTFYSLIGIFLSATVSFYLARFLGRDFLVHFLGKKFHKMDEKLKDNGFKVLFIMRVTVVFPFDPLSFMAGISNINYKTYILATMLGVIPEILAFNYLGVGLKSILSLKLLIISSIIALIIICLVYLNKRIVR</sequence>
<reference evidence="8 9" key="1">
    <citation type="submission" date="2015-06" db="EMBL/GenBank/DDBJ databases">
        <title>Draft genome sequence of the purine-degrading Clostridium cylindrosporum HC-1 (DSM 605).</title>
        <authorList>
            <person name="Poehlein A."/>
            <person name="Schiel-Bengelsdorf B."/>
            <person name="Bengelsdorf F."/>
            <person name="Daniel R."/>
            <person name="Duerre P."/>
        </authorList>
    </citation>
    <scope>NUCLEOTIDE SEQUENCE [LARGE SCALE GENOMIC DNA]</scope>
    <source>
        <strain evidence="8 9">DSM 605</strain>
    </source>
</reference>
<keyword evidence="5 6" id="KW-0472">Membrane</keyword>